<evidence type="ECO:0000256" key="1">
    <source>
        <dbReference type="SAM" id="MobiDB-lite"/>
    </source>
</evidence>
<dbReference type="AlphaFoldDB" id="A0A0M9EMI3"/>
<comment type="caution">
    <text evidence="2">The sequence shown here is derived from an EMBL/GenBank/DDBJ whole genome shotgun (WGS) entry which is preliminary data.</text>
</comment>
<dbReference type="EMBL" id="JXCE01000760">
    <property type="protein sequence ID" value="KPA36083.1"/>
    <property type="molecule type" value="Genomic_DNA"/>
</dbReference>
<gene>
    <name evidence="2" type="ORF">FLAG1_11169</name>
</gene>
<protein>
    <submittedName>
        <fullName evidence="2">Uncharacterized protein</fullName>
    </submittedName>
</protein>
<keyword evidence="3" id="KW-1185">Reference proteome</keyword>
<proteinExistence type="predicted"/>
<feature type="non-terminal residue" evidence="2">
    <location>
        <position position="293"/>
    </location>
</feature>
<accession>A0A0M9EMI3</accession>
<dbReference type="Proteomes" id="UP000037904">
    <property type="component" value="Unassembled WGS sequence"/>
</dbReference>
<feature type="region of interest" description="Disordered" evidence="1">
    <location>
        <begin position="95"/>
        <end position="135"/>
    </location>
</feature>
<sequence length="293" mass="32475">MAERDSWYDDLMRLPDDEHENLDTYLTRINDFESIISTRVRSPGVTVPLDPTASEFIPLISSSTRLQDLRIASAEPPSVPSTYLITSTIASTKITAQTTIPSQEPNESDGKGEIKQPDSAALTTPSPLGDIEDHDDQASITSVGSTAYTPQQRKDAIERFSRAMRRNLNHSMLHVVADDLSRRHALSKFRKAIKDFAQAVDVDESVKPQVQGVKMIRRLRSEIAIKLHDSVVETALEGEVEKESRNNIDIGDSAPLGLVEKLQNWLPETDVSISPDHFSADLLPPDRPTPSAR</sequence>
<name>A0A0M9EMI3_FUSLA</name>
<evidence type="ECO:0000313" key="2">
    <source>
        <dbReference type="EMBL" id="KPA36083.1"/>
    </source>
</evidence>
<organism evidence="2 3">
    <name type="scientific">Fusarium langsethiae</name>
    <dbReference type="NCBI Taxonomy" id="179993"/>
    <lineage>
        <taxon>Eukaryota</taxon>
        <taxon>Fungi</taxon>
        <taxon>Dikarya</taxon>
        <taxon>Ascomycota</taxon>
        <taxon>Pezizomycotina</taxon>
        <taxon>Sordariomycetes</taxon>
        <taxon>Hypocreomycetidae</taxon>
        <taxon>Hypocreales</taxon>
        <taxon>Nectriaceae</taxon>
        <taxon>Fusarium</taxon>
    </lineage>
</organism>
<reference evidence="2 3" key="1">
    <citation type="submission" date="2015-04" db="EMBL/GenBank/DDBJ databases">
        <title>The draft genome sequence of Fusarium langsethiae, a T-2/HT-2 mycotoxin producer.</title>
        <authorList>
            <person name="Lysoe E."/>
            <person name="Divon H.H."/>
            <person name="Terzi V."/>
            <person name="Orru L."/>
            <person name="Lamontanara A."/>
            <person name="Kolseth A.-K."/>
            <person name="Frandsen R.J."/>
            <person name="Nielsen K."/>
            <person name="Thrane U."/>
        </authorList>
    </citation>
    <scope>NUCLEOTIDE SEQUENCE [LARGE SCALE GENOMIC DNA]</scope>
    <source>
        <strain evidence="2 3">Fl201059</strain>
    </source>
</reference>
<evidence type="ECO:0000313" key="3">
    <source>
        <dbReference type="Proteomes" id="UP000037904"/>
    </source>
</evidence>